<dbReference type="InterPro" id="IPR007460">
    <property type="entry name" value="BrnT_toxin"/>
</dbReference>
<protein>
    <submittedName>
        <fullName evidence="1">Uncharacterized protein</fullName>
    </submittedName>
</protein>
<comment type="caution">
    <text evidence="1">The sequence shown here is derived from an EMBL/GenBank/DDBJ whole genome shotgun (WGS) entry which is preliminary data.</text>
</comment>
<sequence length="94" mass="11511">MDNINFSWDEKKDRKNQQKHKVSFDEARTAFLDENALRFFDPDHSEDEDRFIMLGMSFRLRVLIVCHCYRENDSIIRIISARKADKHEQKDYWR</sequence>
<dbReference type="InterPro" id="IPR038573">
    <property type="entry name" value="BrnT_sf"/>
</dbReference>
<proteinExistence type="predicted"/>
<gene>
    <name evidence="1" type="ORF">VU01_11781</name>
</gene>
<evidence type="ECO:0000313" key="1">
    <source>
        <dbReference type="EMBL" id="RWX51235.1"/>
    </source>
</evidence>
<dbReference type="AlphaFoldDB" id="A0A444JDR2"/>
<name>A0A444JDR2_9BACT</name>
<keyword evidence="2" id="KW-1185">Reference proteome</keyword>
<organism evidence="1 2">
    <name type="scientific">Candidatus Electrothrix marina</name>
    <dbReference type="NCBI Taxonomy" id="1859130"/>
    <lineage>
        <taxon>Bacteria</taxon>
        <taxon>Pseudomonadati</taxon>
        <taxon>Thermodesulfobacteriota</taxon>
        <taxon>Desulfobulbia</taxon>
        <taxon>Desulfobulbales</taxon>
        <taxon>Desulfobulbaceae</taxon>
        <taxon>Candidatus Electrothrix</taxon>
    </lineage>
</organism>
<dbReference type="EMBL" id="MTKS01000178">
    <property type="protein sequence ID" value="RWX51235.1"/>
    <property type="molecule type" value="Genomic_DNA"/>
</dbReference>
<reference evidence="1 2" key="1">
    <citation type="submission" date="2017-01" db="EMBL/GenBank/DDBJ databases">
        <title>The cable genome- insights into the physiology and evolution of filamentous bacteria capable of sulfide oxidation via long distance electron transfer.</title>
        <authorList>
            <person name="Schreiber L."/>
            <person name="Bjerg J.T."/>
            <person name="Boggild A."/>
            <person name="Van De Vossenberg J."/>
            <person name="Meysman F."/>
            <person name="Nielsen L.P."/>
            <person name="Schramm A."/>
            <person name="Kjeldsen K.U."/>
        </authorList>
    </citation>
    <scope>NUCLEOTIDE SEQUENCE [LARGE SCALE GENOMIC DNA]</scope>
    <source>
        <strain evidence="1">A5</strain>
    </source>
</reference>
<dbReference type="Pfam" id="PF04365">
    <property type="entry name" value="BrnT_toxin"/>
    <property type="match status" value="1"/>
</dbReference>
<dbReference type="Gene3D" id="3.10.450.530">
    <property type="entry name" value="Ribonuclease toxin, BrnT, of type II toxin-antitoxin system"/>
    <property type="match status" value="1"/>
</dbReference>
<evidence type="ECO:0000313" key="2">
    <source>
        <dbReference type="Proteomes" id="UP000288892"/>
    </source>
</evidence>
<accession>A0A444JDR2</accession>
<dbReference type="Proteomes" id="UP000288892">
    <property type="component" value="Unassembled WGS sequence"/>
</dbReference>